<sequence>MLKHQLFLLARELFLLEHELFLLEHELFLLVHEQKKLVRRRPIPVHHPHVSPRNASTPNPHFPADMIVAEQKRQENIVEYLLYMWQVEDLIRANALDSDRIRRTLVARYDVADDVRERIAQWYDNLADMMRSEGVAEHGHLQINRNVVILLNDLHLSLLRNPQETTYGALYYKALPSIVRLRAKSGGAEMTEIETCLTALYGYLLLRLQGAPVSSETLEAVREINLMLTFLAEKYKEEHDITHPH</sequence>
<dbReference type="Pfam" id="PF16271">
    <property type="entry name" value="DUF4924"/>
    <property type="match status" value="1"/>
</dbReference>
<evidence type="ECO:0000313" key="2">
    <source>
        <dbReference type="Proteomes" id="UP000034982"/>
    </source>
</evidence>
<dbReference type="Proteomes" id="UP000034982">
    <property type="component" value="Unassembled WGS sequence"/>
</dbReference>
<dbReference type="AlphaFoldDB" id="W2CQV8"/>
<accession>W2CQV8</accession>
<dbReference type="PATRIC" id="fig|1411022.3.peg.309"/>
<dbReference type="InterPro" id="IPR032574">
    <property type="entry name" value="DUF4924"/>
</dbReference>
<comment type="caution">
    <text evidence="1">The sequence shown here is derived from an EMBL/GenBank/DDBJ whole genome shotgun (WGS) entry which is preliminary data.</text>
</comment>
<name>W2CQV8_9BACT</name>
<protein>
    <recommendedName>
        <fullName evidence="3">DUF4924 domain-containing protein</fullName>
    </recommendedName>
</protein>
<gene>
    <name evidence="1" type="ORF">T230_04630</name>
</gene>
<proteinExistence type="predicted"/>
<evidence type="ECO:0000313" key="1">
    <source>
        <dbReference type="EMBL" id="ETK09589.1"/>
    </source>
</evidence>
<reference evidence="1 2" key="1">
    <citation type="submission" date="2013-11" db="EMBL/GenBank/DDBJ databases">
        <title>Single cell genomics of uncultured Tannerella BU063 (oral taxon 286).</title>
        <authorList>
            <person name="Beall C.J."/>
            <person name="Campbell A.G."/>
            <person name="Griffen A.L."/>
            <person name="Podar M."/>
            <person name="Leys E.J."/>
        </authorList>
    </citation>
    <scope>NUCLEOTIDE SEQUENCE [LARGE SCALE GENOMIC DNA]</scope>
    <source>
        <strain evidence="1">Cell 1/3</strain>
    </source>
</reference>
<evidence type="ECO:0008006" key="3">
    <source>
        <dbReference type="Google" id="ProtNLM"/>
    </source>
</evidence>
<dbReference type="EMBL" id="AYYE01000801">
    <property type="protein sequence ID" value="ETK09589.1"/>
    <property type="molecule type" value="Genomic_DNA"/>
</dbReference>
<organism evidence="1 2">
    <name type="scientific">Tannerella sp. oral taxon BU063 isolate Cell 1/3</name>
    <dbReference type="NCBI Taxonomy" id="1411022"/>
    <lineage>
        <taxon>Bacteria</taxon>
        <taxon>Pseudomonadati</taxon>
        <taxon>Bacteroidota</taxon>
        <taxon>Bacteroidia</taxon>
        <taxon>Bacteroidales</taxon>
        <taxon>Tannerellaceae</taxon>
        <taxon>Tannerella</taxon>
    </lineage>
</organism>